<comment type="caution">
    <text evidence="13">The sequence shown here is derived from an EMBL/GenBank/DDBJ whole genome shotgun (WGS) entry which is preliminary data.</text>
</comment>
<proteinExistence type="inferred from homology"/>
<gene>
    <name evidence="13" type="ORF">BJ875DRAFT_442353</name>
</gene>
<keyword evidence="5 10" id="KW-0645">Protease</keyword>
<dbReference type="PANTHER" id="PTHR12147:SF26">
    <property type="entry name" value="PEPTIDASE M28 DOMAIN-CONTAINING PROTEIN"/>
    <property type="match status" value="1"/>
</dbReference>
<dbReference type="Pfam" id="PF04389">
    <property type="entry name" value="Peptidase_M28"/>
    <property type="match status" value="1"/>
</dbReference>
<dbReference type="InterPro" id="IPR007484">
    <property type="entry name" value="Peptidase_M28"/>
</dbReference>
<keyword evidence="14" id="KW-1185">Reference proteome</keyword>
<dbReference type="Gene3D" id="3.50.30.30">
    <property type="match status" value="1"/>
</dbReference>
<protein>
    <recommendedName>
        <fullName evidence="10">Peptide hydrolase</fullName>
        <ecNumber evidence="10">3.4.-.-</ecNumber>
    </recommendedName>
</protein>
<evidence type="ECO:0000256" key="5">
    <source>
        <dbReference type="ARBA" id="ARBA00022670"/>
    </source>
</evidence>
<evidence type="ECO:0000256" key="9">
    <source>
        <dbReference type="ARBA" id="ARBA00022833"/>
    </source>
</evidence>
<sequence>MPTRFFDHGSAIPAPQDASVNVARDLPLVESNKLRRVLLRSELLKKAKILEGFAYATPERNRLIGTPGHEATIAYIESIIKSYPSYYTMYKQPFEMPLGTGANLTNNDVEMEAFAVGIAPAGDVTGQLVYVPNLGCETKDFAAVTKGSIILVGRGVCKSAIKDALGSTAGAVGMLVYNNVEGNLDGYSLQKITTSEGAYVPAGGISKADGEALVARVQAGETIVAHISTTTKVTTTYNVVAETIGGDHDNVIFMSGHSDSVAAGPGVNDNGSGTISLLEVAIQLTAFSVNNAVRFAWWSAEEEGLLGAEYYVTEAPQTELDKIRLMLDFDMMASPNYAYQVYDGDGSAFGESGPAGSGEAEHEFERYFVQDAGLNFTTIEFDGRSDYGPFLAAGVATGGIACGAEGIKTVEEAAMFGGQAGVAYDVCYHSACDNASNVNVGAWIQMTKAIAHMTATFARSFDLLPPKSEQVKAKRMAYAKKMSDKATGALWGV</sequence>
<comment type="similarity">
    <text evidence="3">Belongs to the peptidase M28 family. M28A subfamily.</text>
</comment>
<dbReference type="OrthoDB" id="10013407at2759"/>
<dbReference type="SUPFAM" id="SSF52025">
    <property type="entry name" value="PA domain"/>
    <property type="match status" value="1"/>
</dbReference>
<dbReference type="SUPFAM" id="SSF53187">
    <property type="entry name" value="Zn-dependent exopeptidases"/>
    <property type="match status" value="1"/>
</dbReference>
<dbReference type="GO" id="GO:0008235">
    <property type="term" value="F:metalloexopeptidase activity"/>
    <property type="evidence" value="ECO:0007669"/>
    <property type="project" value="InterPro"/>
</dbReference>
<dbReference type="Proteomes" id="UP000824998">
    <property type="component" value="Unassembled WGS sequence"/>
</dbReference>
<dbReference type="InterPro" id="IPR003137">
    <property type="entry name" value="PA_domain"/>
</dbReference>
<evidence type="ECO:0000256" key="6">
    <source>
        <dbReference type="ARBA" id="ARBA00022723"/>
    </source>
</evidence>
<dbReference type="PANTHER" id="PTHR12147">
    <property type="entry name" value="METALLOPEPTIDASE M28 FAMILY MEMBER"/>
    <property type="match status" value="1"/>
</dbReference>
<evidence type="ECO:0000259" key="12">
    <source>
        <dbReference type="Pfam" id="PF04389"/>
    </source>
</evidence>
<dbReference type="FunFam" id="3.40.630.10:FF:000054">
    <property type="entry name" value="Peptide hydrolase"/>
    <property type="match status" value="1"/>
</dbReference>
<dbReference type="EMBL" id="MU251506">
    <property type="protein sequence ID" value="KAG9233311.1"/>
    <property type="molecule type" value="Genomic_DNA"/>
</dbReference>
<dbReference type="Pfam" id="PF02225">
    <property type="entry name" value="PA"/>
    <property type="match status" value="1"/>
</dbReference>
<evidence type="ECO:0000256" key="1">
    <source>
        <dbReference type="ARBA" id="ARBA00001947"/>
    </source>
</evidence>
<keyword evidence="9 10" id="KW-0862">Zinc</keyword>
<dbReference type="CDD" id="cd03876">
    <property type="entry name" value="M28_SGAP_like"/>
    <property type="match status" value="1"/>
</dbReference>
<evidence type="ECO:0000259" key="11">
    <source>
        <dbReference type="Pfam" id="PF02225"/>
    </source>
</evidence>
<dbReference type="GO" id="GO:0006508">
    <property type="term" value="P:proteolysis"/>
    <property type="evidence" value="ECO:0007669"/>
    <property type="project" value="UniProtKB-KW"/>
</dbReference>
<evidence type="ECO:0000256" key="8">
    <source>
        <dbReference type="ARBA" id="ARBA00022801"/>
    </source>
</evidence>
<evidence type="ECO:0000256" key="10">
    <source>
        <dbReference type="RuleBase" id="RU361240"/>
    </source>
</evidence>
<keyword evidence="8 10" id="KW-0378">Hydrolase</keyword>
<dbReference type="InterPro" id="IPR041756">
    <property type="entry name" value="M28_SGAP-like"/>
</dbReference>
<comment type="cofactor">
    <cofactor evidence="1">
        <name>Zn(2+)</name>
        <dbReference type="ChEBI" id="CHEBI:29105"/>
    </cofactor>
</comment>
<comment type="similarity">
    <text evidence="2">Belongs to the peptidase M28 family. M28B subfamily.</text>
</comment>
<dbReference type="InterPro" id="IPR046450">
    <property type="entry name" value="PA_dom_sf"/>
</dbReference>
<organism evidence="13 14">
    <name type="scientific">Amylocarpus encephaloides</name>
    <dbReference type="NCBI Taxonomy" id="45428"/>
    <lineage>
        <taxon>Eukaryota</taxon>
        <taxon>Fungi</taxon>
        <taxon>Dikarya</taxon>
        <taxon>Ascomycota</taxon>
        <taxon>Pezizomycotina</taxon>
        <taxon>Leotiomycetes</taxon>
        <taxon>Helotiales</taxon>
        <taxon>Helotiales incertae sedis</taxon>
        <taxon>Amylocarpus</taxon>
    </lineage>
</organism>
<dbReference type="AlphaFoldDB" id="A0A9P8C5R9"/>
<keyword evidence="6 10" id="KW-0479">Metal-binding</keyword>
<evidence type="ECO:0000256" key="2">
    <source>
        <dbReference type="ARBA" id="ARBA00005634"/>
    </source>
</evidence>
<dbReference type="EC" id="3.4.-.-" evidence="10"/>
<keyword evidence="4 13" id="KW-0031">Aminopeptidase</keyword>
<feature type="domain" description="Peptidase M28" evidence="12">
    <location>
        <begin position="238"/>
        <end position="453"/>
    </location>
</feature>
<accession>A0A9P8C5R9</accession>
<keyword evidence="7" id="KW-0732">Signal</keyword>
<evidence type="ECO:0000256" key="3">
    <source>
        <dbReference type="ARBA" id="ARBA00005957"/>
    </source>
</evidence>
<dbReference type="Gene3D" id="3.40.630.10">
    <property type="entry name" value="Zn peptidases"/>
    <property type="match status" value="1"/>
</dbReference>
<feature type="domain" description="PA" evidence="11">
    <location>
        <begin position="124"/>
        <end position="213"/>
    </location>
</feature>
<evidence type="ECO:0000313" key="13">
    <source>
        <dbReference type="EMBL" id="KAG9233311.1"/>
    </source>
</evidence>
<reference evidence="13" key="1">
    <citation type="journal article" date="2021" name="IMA Fungus">
        <title>Genomic characterization of three marine fungi, including Emericellopsis atlantica sp. nov. with signatures of a generalist lifestyle and marine biomass degradation.</title>
        <authorList>
            <person name="Hagestad O.C."/>
            <person name="Hou L."/>
            <person name="Andersen J.H."/>
            <person name="Hansen E.H."/>
            <person name="Altermark B."/>
            <person name="Li C."/>
            <person name="Kuhnert E."/>
            <person name="Cox R.J."/>
            <person name="Crous P.W."/>
            <person name="Spatafora J.W."/>
            <person name="Lail K."/>
            <person name="Amirebrahimi M."/>
            <person name="Lipzen A."/>
            <person name="Pangilinan J."/>
            <person name="Andreopoulos W."/>
            <person name="Hayes R.D."/>
            <person name="Ng V."/>
            <person name="Grigoriev I.V."/>
            <person name="Jackson S.A."/>
            <person name="Sutton T.D.S."/>
            <person name="Dobson A.D.W."/>
            <person name="Rama T."/>
        </authorList>
    </citation>
    <scope>NUCLEOTIDE SEQUENCE</scope>
    <source>
        <strain evidence="13">TRa018bII</strain>
    </source>
</reference>
<dbReference type="GO" id="GO:0046872">
    <property type="term" value="F:metal ion binding"/>
    <property type="evidence" value="ECO:0007669"/>
    <property type="project" value="UniProtKB-KW"/>
</dbReference>
<name>A0A9P8C5R9_9HELO</name>
<evidence type="ECO:0000256" key="4">
    <source>
        <dbReference type="ARBA" id="ARBA00022438"/>
    </source>
</evidence>
<evidence type="ECO:0000256" key="7">
    <source>
        <dbReference type="ARBA" id="ARBA00022729"/>
    </source>
</evidence>
<evidence type="ECO:0000313" key="14">
    <source>
        <dbReference type="Proteomes" id="UP000824998"/>
    </source>
</evidence>
<dbReference type="InterPro" id="IPR045175">
    <property type="entry name" value="M28_fam"/>
</dbReference>
<dbReference type="GO" id="GO:0004177">
    <property type="term" value="F:aminopeptidase activity"/>
    <property type="evidence" value="ECO:0007669"/>
    <property type="project" value="UniProtKB-KW"/>
</dbReference>